<keyword evidence="8" id="KW-1185">Reference proteome</keyword>
<dbReference type="GO" id="GO:0003755">
    <property type="term" value="F:peptidyl-prolyl cis-trans isomerase activity"/>
    <property type="evidence" value="ECO:0007669"/>
    <property type="project" value="UniProtKB-KW"/>
</dbReference>
<proteinExistence type="predicted"/>
<evidence type="ECO:0000256" key="1">
    <source>
        <dbReference type="ARBA" id="ARBA00013194"/>
    </source>
</evidence>
<organism evidence="7 8">
    <name type="scientific">Mycetocola zhujimingii</name>
    <dbReference type="NCBI Taxonomy" id="2079792"/>
    <lineage>
        <taxon>Bacteria</taxon>
        <taxon>Bacillati</taxon>
        <taxon>Actinomycetota</taxon>
        <taxon>Actinomycetes</taxon>
        <taxon>Micrococcales</taxon>
        <taxon>Microbacteriaceae</taxon>
        <taxon>Mycetocola</taxon>
    </lineage>
</organism>
<protein>
    <recommendedName>
        <fullName evidence="1">peptidylprolyl isomerase</fullName>
        <ecNumber evidence="1">5.2.1.8</ecNumber>
    </recommendedName>
</protein>
<keyword evidence="5" id="KW-0812">Transmembrane</keyword>
<evidence type="ECO:0000313" key="8">
    <source>
        <dbReference type="Proteomes" id="UP000244962"/>
    </source>
</evidence>
<dbReference type="RefSeq" id="WP_108961913.1">
    <property type="nucleotide sequence ID" value="NZ_QEFB01000001.1"/>
</dbReference>
<dbReference type="PANTHER" id="PTHR43246">
    <property type="entry name" value="PEPTIDYL-PROLYL CIS-TRANS ISOMERASE CYP38, CHLOROPLASTIC"/>
    <property type="match status" value="1"/>
</dbReference>
<keyword evidence="2" id="KW-0697">Rotamase</keyword>
<dbReference type="EC" id="5.2.1.8" evidence="1"/>
<evidence type="ECO:0000256" key="5">
    <source>
        <dbReference type="SAM" id="Phobius"/>
    </source>
</evidence>
<sequence length="267" mass="27570">MAPSKTEERLARENRERLKAYKARRTMHEYRAKRRVRDNWIAGIALVVVAAAVTAGQLVYFSTGPGAPSATSTPAPTETAPSETPPAGANTGDVPDAGLAEGRVWNGTMTINGIPLGIEVDGAAAPQAVSSFVSLSQGGFYDGVSCHRLTNEGLYVLQCGDPDGTGSGGPGFSYGPVENAPADNVYPAGTLAMARQQDNGYSMGSQFFIVYEDTTLGADSAGGYTVLGKVTSGLDELKAQVVDAGITDGATDGPPAIPVAIENITVQ</sequence>
<evidence type="ECO:0000313" key="7">
    <source>
        <dbReference type="EMBL" id="PWC08012.1"/>
    </source>
</evidence>
<dbReference type="PROSITE" id="PS50072">
    <property type="entry name" value="CSA_PPIASE_2"/>
    <property type="match status" value="1"/>
</dbReference>
<dbReference type="Pfam" id="PF00160">
    <property type="entry name" value="Pro_isomerase"/>
    <property type="match status" value="1"/>
</dbReference>
<reference evidence="8" key="1">
    <citation type="submission" date="2018-04" db="EMBL/GenBank/DDBJ databases">
        <authorList>
            <person name="Liu S."/>
            <person name="Wang Z."/>
            <person name="Li J."/>
        </authorList>
    </citation>
    <scope>NUCLEOTIDE SEQUENCE [LARGE SCALE GENOMIC DNA]</scope>
    <source>
        <strain evidence="8">622</strain>
    </source>
</reference>
<dbReference type="EMBL" id="QEFB01000001">
    <property type="protein sequence ID" value="PWC08012.1"/>
    <property type="molecule type" value="Genomic_DNA"/>
</dbReference>
<feature type="transmembrane region" description="Helical" evidence="5">
    <location>
        <begin position="40"/>
        <end position="61"/>
    </location>
</feature>
<evidence type="ECO:0000256" key="4">
    <source>
        <dbReference type="SAM" id="MobiDB-lite"/>
    </source>
</evidence>
<accession>A0A2U1TGK7</accession>
<dbReference type="CDD" id="cd00317">
    <property type="entry name" value="cyclophilin"/>
    <property type="match status" value="1"/>
</dbReference>
<dbReference type="AlphaFoldDB" id="A0A2U1TGK7"/>
<evidence type="ECO:0000256" key="3">
    <source>
        <dbReference type="ARBA" id="ARBA00023235"/>
    </source>
</evidence>
<keyword evidence="5" id="KW-0472">Membrane</keyword>
<keyword evidence="5" id="KW-1133">Transmembrane helix</keyword>
<dbReference type="InterPro" id="IPR044665">
    <property type="entry name" value="E_coli_cyclophilin_A-like"/>
</dbReference>
<dbReference type="InterPro" id="IPR002130">
    <property type="entry name" value="Cyclophilin-type_PPIase_dom"/>
</dbReference>
<evidence type="ECO:0000259" key="6">
    <source>
        <dbReference type="PROSITE" id="PS50072"/>
    </source>
</evidence>
<keyword evidence="3 7" id="KW-0413">Isomerase</keyword>
<evidence type="ECO:0000256" key="2">
    <source>
        <dbReference type="ARBA" id="ARBA00023110"/>
    </source>
</evidence>
<feature type="domain" description="PPIase cyclophilin-type" evidence="6">
    <location>
        <begin position="116"/>
        <end position="266"/>
    </location>
</feature>
<feature type="region of interest" description="Disordered" evidence="4">
    <location>
        <begin position="66"/>
        <end position="94"/>
    </location>
</feature>
<feature type="compositionally biased region" description="Low complexity" evidence="4">
    <location>
        <begin position="66"/>
        <end position="89"/>
    </location>
</feature>
<comment type="caution">
    <text evidence="7">The sequence shown here is derived from an EMBL/GenBank/DDBJ whole genome shotgun (WGS) entry which is preliminary data.</text>
</comment>
<gene>
    <name evidence="7" type="ORF">DF223_01240</name>
</gene>
<dbReference type="InterPro" id="IPR029000">
    <property type="entry name" value="Cyclophilin-like_dom_sf"/>
</dbReference>
<dbReference type="SUPFAM" id="SSF50891">
    <property type="entry name" value="Cyclophilin-like"/>
    <property type="match status" value="1"/>
</dbReference>
<dbReference type="Proteomes" id="UP000244962">
    <property type="component" value="Unassembled WGS sequence"/>
</dbReference>
<dbReference type="Gene3D" id="2.40.100.10">
    <property type="entry name" value="Cyclophilin-like"/>
    <property type="match status" value="1"/>
</dbReference>
<name>A0A2U1TGK7_9MICO</name>